<accession>W0A6U4</accession>
<dbReference type="Proteomes" id="UP000018851">
    <property type="component" value="Chromosome"/>
</dbReference>
<gene>
    <name evidence="1" type="ORF">NX02_01360</name>
</gene>
<dbReference type="RefSeq" id="WP_025290411.1">
    <property type="nucleotide sequence ID" value="NZ_CP006644.1"/>
</dbReference>
<dbReference type="EMBL" id="CP006644">
    <property type="protein sequence ID" value="AHE52038.1"/>
    <property type="molecule type" value="Genomic_DNA"/>
</dbReference>
<dbReference type="HOGENOM" id="CLU_187770_0_0_5"/>
<sequence length="75" mass="8074">MSAKTPKRPRDPNQLAKLMVDIATGEEQDAGSTPDQLKLSAAKRKGATARALSLTPEERSEIASIAAAARWKKKD</sequence>
<evidence type="ECO:0008006" key="3">
    <source>
        <dbReference type="Google" id="ProtNLM"/>
    </source>
</evidence>
<evidence type="ECO:0000313" key="1">
    <source>
        <dbReference type="EMBL" id="AHE52038.1"/>
    </source>
</evidence>
<name>W0A6U4_9SPHN</name>
<dbReference type="PATRIC" id="fig|1123269.5.peg.276"/>
<keyword evidence="2" id="KW-1185">Reference proteome</keyword>
<dbReference type="OrthoDB" id="8455952at2"/>
<organism evidence="1 2">
    <name type="scientific">Sphingomonas sanxanigenens DSM 19645 = NX02</name>
    <dbReference type="NCBI Taxonomy" id="1123269"/>
    <lineage>
        <taxon>Bacteria</taxon>
        <taxon>Pseudomonadati</taxon>
        <taxon>Pseudomonadota</taxon>
        <taxon>Alphaproteobacteria</taxon>
        <taxon>Sphingomonadales</taxon>
        <taxon>Sphingomonadaceae</taxon>
        <taxon>Sphingomonas</taxon>
    </lineage>
</organism>
<evidence type="ECO:0000313" key="2">
    <source>
        <dbReference type="Proteomes" id="UP000018851"/>
    </source>
</evidence>
<dbReference type="eggNOG" id="ENOG5033N15">
    <property type="taxonomic scope" value="Bacteria"/>
</dbReference>
<protein>
    <recommendedName>
        <fullName evidence="3">Histone H1</fullName>
    </recommendedName>
</protein>
<dbReference type="AlphaFoldDB" id="W0A6U4"/>
<reference evidence="1 2" key="1">
    <citation type="submission" date="2013-07" db="EMBL/GenBank/DDBJ databases">
        <title>Completed genome of Sphingomonas sanxanigenens NX02.</title>
        <authorList>
            <person name="Ma T."/>
            <person name="Huang H."/>
            <person name="Wu M."/>
            <person name="Li X."/>
            <person name="Li G."/>
        </authorList>
    </citation>
    <scope>NUCLEOTIDE SEQUENCE [LARGE SCALE GENOMIC DNA]</scope>
    <source>
        <strain evidence="1 2">NX02</strain>
    </source>
</reference>
<dbReference type="KEGG" id="ssan:NX02_01360"/>
<proteinExistence type="predicted"/>